<accession>A0ACB7XQJ3</accession>
<name>A0ACB7XQJ3_9ERIC</name>
<evidence type="ECO:0000313" key="2">
    <source>
        <dbReference type="Proteomes" id="UP000828048"/>
    </source>
</evidence>
<comment type="caution">
    <text evidence="1">The sequence shown here is derived from an EMBL/GenBank/DDBJ whole genome shotgun (WGS) entry which is preliminary data.</text>
</comment>
<dbReference type="Proteomes" id="UP000828048">
    <property type="component" value="Chromosome 1"/>
</dbReference>
<organism evidence="1 2">
    <name type="scientific">Vaccinium darrowii</name>
    <dbReference type="NCBI Taxonomy" id="229202"/>
    <lineage>
        <taxon>Eukaryota</taxon>
        <taxon>Viridiplantae</taxon>
        <taxon>Streptophyta</taxon>
        <taxon>Embryophyta</taxon>
        <taxon>Tracheophyta</taxon>
        <taxon>Spermatophyta</taxon>
        <taxon>Magnoliopsida</taxon>
        <taxon>eudicotyledons</taxon>
        <taxon>Gunneridae</taxon>
        <taxon>Pentapetalae</taxon>
        <taxon>asterids</taxon>
        <taxon>Ericales</taxon>
        <taxon>Ericaceae</taxon>
        <taxon>Vaccinioideae</taxon>
        <taxon>Vaccinieae</taxon>
        <taxon>Vaccinium</taxon>
    </lineage>
</organism>
<evidence type="ECO:0000313" key="1">
    <source>
        <dbReference type="EMBL" id="KAH7843175.1"/>
    </source>
</evidence>
<sequence length="382" mass="44308">MKPVEPQIPRFMKWNVNELHAKLVGTPVNTFSPEMVIDSQLQPTDEERRLFQILVTDETEEKHTEIPVDKPTVDEQAPKEDVQLLISELRKQIHLLESENNGLKHEIAERDIREKQKDTNIGRLFHLVDTLRRRIERYGEEAAVYEEIEQENISVHSKAQKLEERVQLPIWIDIDMQDTITLQDAITILNEGDVENTLIDGFTSMLARDDGLPINVIYFKSTLWSLLKDDKNQIREKFLDDKLREVNDNLDIFEYLVFPMNSSGGIAATENNPYHWTRLVLDIQHGDWKHYNSMKPRKNSQDLFLNDATLMSSCLYSVDCGIIVCYIIEKLAKAEAIPENLSKVEISEFRVSLLRRFLNDGDRSVAAKACRDHWAAEQPKAR</sequence>
<protein>
    <submittedName>
        <fullName evidence="1">Uncharacterized protein</fullName>
    </submittedName>
</protein>
<dbReference type="EMBL" id="CM037151">
    <property type="protein sequence ID" value="KAH7843175.1"/>
    <property type="molecule type" value="Genomic_DNA"/>
</dbReference>
<gene>
    <name evidence="1" type="ORF">Vadar_013575</name>
</gene>
<reference evidence="1 2" key="1">
    <citation type="journal article" date="2021" name="Hortic Res">
        <title>High-quality reference genome and annotation aids understanding of berry development for evergreen blueberry (Vaccinium darrowii).</title>
        <authorList>
            <person name="Yu J."/>
            <person name="Hulse-Kemp A.M."/>
            <person name="Babiker E."/>
            <person name="Staton M."/>
        </authorList>
    </citation>
    <scope>NUCLEOTIDE SEQUENCE [LARGE SCALE GENOMIC DNA]</scope>
    <source>
        <strain evidence="2">cv. NJ 8807/NJ 8810</strain>
        <tissue evidence="1">Young leaf</tissue>
    </source>
</reference>
<proteinExistence type="predicted"/>
<keyword evidence="2" id="KW-1185">Reference proteome</keyword>